<evidence type="ECO:0000256" key="5">
    <source>
        <dbReference type="SAM" id="MobiDB-lite"/>
    </source>
</evidence>
<proteinExistence type="predicted"/>
<accession>A0AA39R5Y3</accession>
<feature type="transmembrane region" description="Helical" evidence="6">
    <location>
        <begin position="142"/>
        <end position="160"/>
    </location>
</feature>
<reference evidence="9" key="1">
    <citation type="submission" date="2023-03" db="EMBL/GenBank/DDBJ databases">
        <title>Complete genome of Cladonia borealis.</title>
        <authorList>
            <person name="Park H."/>
        </authorList>
    </citation>
    <scope>NUCLEOTIDE SEQUENCE</scope>
    <source>
        <strain evidence="9">ANT050790</strain>
    </source>
</reference>
<feature type="domain" description="Putative ER transporter 6TM N-terminal" evidence="7">
    <location>
        <begin position="119"/>
        <end position="223"/>
    </location>
</feature>
<organism evidence="9 10">
    <name type="scientific">Cladonia borealis</name>
    <dbReference type="NCBI Taxonomy" id="184061"/>
    <lineage>
        <taxon>Eukaryota</taxon>
        <taxon>Fungi</taxon>
        <taxon>Dikarya</taxon>
        <taxon>Ascomycota</taxon>
        <taxon>Pezizomycotina</taxon>
        <taxon>Lecanoromycetes</taxon>
        <taxon>OSLEUM clade</taxon>
        <taxon>Lecanoromycetidae</taxon>
        <taxon>Lecanorales</taxon>
        <taxon>Lecanorineae</taxon>
        <taxon>Cladoniaceae</taxon>
        <taxon>Cladonia</taxon>
    </lineage>
</organism>
<feature type="compositionally biased region" description="Basic and acidic residues" evidence="5">
    <location>
        <begin position="385"/>
        <end position="396"/>
    </location>
</feature>
<feature type="transmembrane region" description="Helical" evidence="6">
    <location>
        <begin position="84"/>
        <end position="110"/>
    </location>
</feature>
<evidence type="ECO:0000259" key="8">
    <source>
        <dbReference type="Pfam" id="PF13515"/>
    </source>
</evidence>
<evidence type="ECO:0008006" key="11">
    <source>
        <dbReference type="Google" id="ProtNLM"/>
    </source>
</evidence>
<gene>
    <name evidence="9" type="ORF">JMJ35_003017</name>
</gene>
<evidence type="ECO:0000259" key="7">
    <source>
        <dbReference type="Pfam" id="PF10337"/>
    </source>
</evidence>
<keyword evidence="2 6" id="KW-0812">Transmembrane</keyword>
<dbReference type="PANTHER" id="PTHR37994">
    <property type="entry name" value="ARAE_2_N DOMAIN-CONTAINING PROTEIN-RELATED"/>
    <property type="match status" value="1"/>
</dbReference>
<name>A0AA39R5Y3_9LECA</name>
<keyword evidence="4 6" id="KW-0472">Membrane</keyword>
<dbReference type="InterPro" id="IPR049453">
    <property type="entry name" value="Memb_transporter_dom"/>
</dbReference>
<feature type="region of interest" description="Disordered" evidence="5">
    <location>
        <begin position="591"/>
        <end position="672"/>
    </location>
</feature>
<evidence type="ECO:0000256" key="1">
    <source>
        <dbReference type="ARBA" id="ARBA00004141"/>
    </source>
</evidence>
<feature type="transmembrane region" description="Helical" evidence="6">
    <location>
        <begin position="771"/>
        <end position="791"/>
    </location>
</feature>
<keyword evidence="3 6" id="KW-1133">Transmembrane helix</keyword>
<dbReference type="AlphaFoldDB" id="A0AA39R5Y3"/>
<keyword evidence="10" id="KW-1185">Reference proteome</keyword>
<evidence type="ECO:0000313" key="9">
    <source>
        <dbReference type="EMBL" id="KAK0514400.1"/>
    </source>
</evidence>
<dbReference type="Pfam" id="PF10337">
    <property type="entry name" value="ArAE_2_N"/>
    <property type="match status" value="2"/>
</dbReference>
<feature type="region of interest" description="Disordered" evidence="5">
    <location>
        <begin position="231"/>
        <end position="260"/>
    </location>
</feature>
<evidence type="ECO:0000256" key="4">
    <source>
        <dbReference type="ARBA" id="ARBA00023136"/>
    </source>
</evidence>
<feature type="region of interest" description="Disordered" evidence="5">
    <location>
        <begin position="371"/>
        <end position="412"/>
    </location>
</feature>
<protein>
    <recommendedName>
        <fullName evidence="11">ER transporter 6TM N-terminal domain-containing protein</fullName>
    </recommendedName>
</protein>
<comment type="subcellular location">
    <subcellularLocation>
        <location evidence="1">Membrane</location>
        <topology evidence="1">Multi-pass membrane protein</topology>
    </subcellularLocation>
</comment>
<evidence type="ECO:0000256" key="3">
    <source>
        <dbReference type="ARBA" id="ARBA00022989"/>
    </source>
</evidence>
<dbReference type="EMBL" id="JAFEKC020000005">
    <property type="protein sequence ID" value="KAK0514400.1"/>
    <property type="molecule type" value="Genomic_DNA"/>
</dbReference>
<feature type="transmembrane region" description="Helical" evidence="6">
    <location>
        <begin position="830"/>
        <end position="850"/>
    </location>
</feature>
<feature type="transmembrane region" description="Helical" evidence="6">
    <location>
        <begin position="722"/>
        <end position="740"/>
    </location>
</feature>
<comment type="caution">
    <text evidence="9">The sequence shown here is derived from an EMBL/GenBank/DDBJ whole genome shotgun (WGS) entry which is preliminary data.</text>
</comment>
<evidence type="ECO:0000256" key="6">
    <source>
        <dbReference type="SAM" id="Phobius"/>
    </source>
</evidence>
<evidence type="ECO:0000313" key="10">
    <source>
        <dbReference type="Proteomes" id="UP001166286"/>
    </source>
</evidence>
<dbReference type="GO" id="GO:0016020">
    <property type="term" value="C:membrane"/>
    <property type="evidence" value="ECO:0007669"/>
    <property type="project" value="UniProtKB-SubCell"/>
</dbReference>
<sequence>MAKEESALQRRRRYVVEQIGEIWDNLRKNNLWKRILKNVVATTLLVSICLIPGSKTAIGKAAYLGAITTVFGHPGRRFGQMAEALILAVSGTFLGLAWSLFGVYLGSLVIDQYPPAAYAIRGSFLAMATLFHGFLRSRTPRLFILVLLMIIVCVVSLVSTAKTVTTGEATQILYPILIAAGCIVVINLSIFPEFSSRFLGQTTIDTLCETAKALEDAGCYFIEAEGTATAKEMSRKSSEEEKDSSSAERHPKDSGKAKSEAVKLSIYEKLKSIVSRRTRSTSNDNEALEETQKISLKDLTDSKAQIRKKLAECKAAQRECNFELAVSVLPPRNMKPVSVTAMKKMVANTIAVISACESKFALLGDDEAEEGALSEAQKPSTRKAKGAENGESEKTQGADAIDPPSTEASNEDLVLNQDKAELEMIKPRREIEFGDARLLRYLLMRVAKPYEDLHIVVARTVDVVTACLAYAYDVPHLPSGARAPKGIIIEEVDLHISSLQQALTQFDVDTISAFEGAVAMQELEGKEPDVMPREEVFLLSSFMLNVRQAATHLQDMLTHSRELIEQRQQRHDRRRVYAPRIKWSKWLNTGGEEDEAVPAPARKATKQGNTKPEEDDDDAESLDSRIEKISSRKQTDLENAINTNVQEESSAKEQARRLPKHKSATSREGNDSLGLRLRGNAADTVEWMQDSDDVLYALKLGFAVMLVTWPSLVASWNTWYSLNRGLWAALQLVLITEVSIGTSVNIFILRGVGTTLGCLWGWAALEARGENHIVCAVMVAIALFPCAYVQLGTPYPKAGMVGIVSICVVTLATELDTVPGTATDNFLKRWIAFMIGGAVALIVEVVLLPVKARTRLIDSIASALHHVNEMERCIAAGIESGRKIDIFAEENFLRFEDASGKASNALEAAETFLPFCSKEPRIKGSFEGLALIYSEILYVLHQIVDRMDNMLQLRTAYGSGPLEELNAEIYPYRRNVAGSITLTLFAIHGALTTKTPLPQFLPSARLAHLRMINRVREVVLEKVAQDLGSHELVPKLARQRALRRKYMSWNASSAAQAEIIEFLEELIDLTKLLVGANEFRSGLLTRPTYRDYARNKNEIIKTGDEDEAVVIAEARDLEGNGDE</sequence>
<dbReference type="PANTHER" id="PTHR37994:SF4">
    <property type="entry name" value="ER TRANSPORTER 6TM N-TERMINAL DOMAIN-CONTAINING PROTEIN-RELATED"/>
    <property type="match status" value="1"/>
</dbReference>
<feature type="domain" description="Integral membrane bound transporter" evidence="8">
    <location>
        <begin position="717"/>
        <end position="843"/>
    </location>
</feature>
<feature type="transmembrane region" description="Helical" evidence="6">
    <location>
        <begin position="696"/>
        <end position="716"/>
    </location>
</feature>
<dbReference type="InterPro" id="IPR018823">
    <property type="entry name" value="ArAE_2_N"/>
</dbReference>
<evidence type="ECO:0000256" key="2">
    <source>
        <dbReference type="ARBA" id="ARBA00022692"/>
    </source>
</evidence>
<feature type="domain" description="Putative ER transporter 6TM N-terminal" evidence="7">
    <location>
        <begin position="31"/>
        <end position="104"/>
    </location>
</feature>
<feature type="compositionally biased region" description="Basic and acidic residues" evidence="5">
    <location>
        <begin position="232"/>
        <end position="260"/>
    </location>
</feature>
<feature type="compositionally biased region" description="Basic and acidic residues" evidence="5">
    <location>
        <begin position="622"/>
        <end position="636"/>
    </location>
</feature>
<feature type="transmembrane region" description="Helical" evidence="6">
    <location>
        <begin position="172"/>
        <end position="191"/>
    </location>
</feature>
<feature type="transmembrane region" description="Helical" evidence="6">
    <location>
        <begin position="116"/>
        <end position="135"/>
    </location>
</feature>
<dbReference type="Proteomes" id="UP001166286">
    <property type="component" value="Unassembled WGS sequence"/>
</dbReference>
<dbReference type="Pfam" id="PF13515">
    <property type="entry name" value="FUSC_2"/>
    <property type="match status" value="1"/>
</dbReference>